<organism evidence="15 16">
    <name type="scientific">Microctonus aethiopoides</name>
    <dbReference type="NCBI Taxonomy" id="144406"/>
    <lineage>
        <taxon>Eukaryota</taxon>
        <taxon>Metazoa</taxon>
        <taxon>Ecdysozoa</taxon>
        <taxon>Arthropoda</taxon>
        <taxon>Hexapoda</taxon>
        <taxon>Insecta</taxon>
        <taxon>Pterygota</taxon>
        <taxon>Neoptera</taxon>
        <taxon>Endopterygota</taxon>
        <taxon>Hymenoptera</taxon>
        <taxon>Apocrita</taxon>
        <taxon>Ichneumonoidea</taxon>
        <taxon>Braconidae</taxon>
        <taxon>Euphorinae</taxon>
        <taxon>Microctonus</taxon>
    </lineage>
</organism>
<dbReference type="CDD" id="cd09369">
    <property type="entry name" value="LIM1_Lhx2_Lhx9"/>
    <property type="match status" value="1"/>
</dbReference>
<dbReference type="AlphaFoldDB" id="A0AA39KS58"/>
<evidence type="ECO:0000256" key="6">
    <source>
        <dbReference type="ARBA" id="ARBA00023125"/>
    </source>
</evidence>
<evidence type="ECO:0000256" key="10">
    <source>
        <dbReference type="PROSITE-ProRule" id="PRU00125"/>
    </source>
</evidence>
<keyword evidence="16" id="KW-1185">Reference proteome</keyword>
<dbReference type="InterPro" id="IPR050453">
    <property type="entry name" value="LIM_Homeobox_TF"/>
</dbReference>
<comment type="subcellular location">
    <subcellularLocation>
        <location evidence="1 9 11">Nucleus</location>
    </subcellularLocation>
</comment>
<feature type="compositionally biased region" description="Pro residues" evidence="12">
    <location>
        <begin position="345"/>
        <end position="357"/>
    </location>
</feature>
<dbReference type="FunFam" id="2.10.110.10:FF:000033">
    <property type="entry name" value="LIM/homeobox protein Lhx9 isoform X2"/>
    <property type="match status" value="1"/>
</dbReference>
<evidence type="ECO:0000256" key="9">
    <source>
        <dbReference type="PROSITE-ProRule" id="PRU00108"/>
    </source>
</evidence>
<dbReference type="InterPro" id="IPR001781">
    <property type="entry name" value="Znf_LIM"/>
</dbReference>
<dbReference type="Pfam" id="PF00046">
    <property type="entry name" value="Homeodomain"/>
    <property type="match status" value="1"/>
</dbReference>
<evidence type="ECO:0000256" key="2">
    <source>
        <dbReference type="ARBA" id="ARBA00022723"/>
    </source>
</evidence>
<evidence type="ECO:0000313" key="15">
    <source>
        <dbReference type="EMBL" id="KAK0171596.1"/>
    </source>
</evidence>
<keyword evidence="8 9" id="KW-0539">Nucleus</keyword>
<dbReference type="Pfam" id="PF00412">
    <property type="entry name" value="LIM"/>
    <property type="match status" value="2"/>
</dbReference>
<evidence type="ECO:0000259" key="13">
    <source>
        <dbReference type="PROSITE" id="PS50023"/>
    </source>
</evidence>
<evidence type="ECO:0000256" key="7">
    <source>
        <dbReference type="ARBA" id="ARBA00023155"/>
    </source>
</evidence>
<dbReference type="SUPFAM" id="SSF57716">
    <property type="entry name" value="Glucocorticoid receptor-like (DNA-binding domain)"/>
    <property type="match status" value="2"/>
</dbReference>
<evidence type="ECO:0000256" key="4">
    <source>
        <dbReference type="ARBA" id="ARBA00022833"/>
    </source>
</evidence>
<evidence type="ECO:0008006" key="17">
    <source>
        <dbReference type="Google" id="ProtNLM"/>
    </source>
</evidence>
<keyword evidence="3" id="KW-0677">Repeat</keyword>
<keyword evidence="7 9" id="KW-0371">Homeobox</keyword>
<dbReference type="GO" id="GO:0000981">
    <property type="term" value="F:DNA-binding transcription factor activity, RNA polymerase II-specific"/>
    <property type="evidence" value="ECO:0007669"/>
    <property type="project" value="InterPro"/>
</dbReference>
<feature type="region of interest" description="Disordered" evidence="12">
    <location>
        <begin position="421"/>
        <end position="441"/>
    </location>
</feature>
<keyword evidence="2 10" id="KW-0479">Metal-binding</keyword>
<feature type="compositionally biased region" description="Polar residues" evidence="12">
    <location>
        <begin position="384"/>
        <end position="398"/>
    </location>
</feature>
<keyword evidence="6 9" id="KW-0238">DNA-binding</keyword>
<keyword evidence="5 10" id="KW-0440">LIM domain</keyword>
<dbReference type="FunFam" id="2.10.110.10:FF:000136">
    <property type="entry name" value="LIM domain family"/>
    <property type="match status" value="1"/>
</dbReference>
<feature type="compositionally biased region" description="Polar residues" evidence="12">
    <location>
        <begin position="9"/>
        <end position="24"/>
    </location>
</feature>
<feature type="compositionally biased region" description="Basic residues" evidence="12">
    <location>
        <begin position="363"/>
        <end position="380"/>
    </location>
</feature>
<dbReference type="PROSITE" id="PS00478">
    <property type="entry name" value="LIM_DOMAIN_1"/>
    <property type="match status" value="2"/>
</dbReference>
<dbReference type="GO" id="GO:0046872">
    <property type="term" value="F:metal ion binding"/>
    <property type="evidence" value="ECO:0007669"/>
    <property type="project" value="UniProtKB-KW"/>
</dbReference>
<dbReference type="InterPro" id="IPR009057">
    <property type="entry name" value="Homeodomain-like_sf"/>
</dbReference>
<dbReference type="PROSITE" id="PS00027">
    <property type="entry name" value="HOMEOBOX_1"/>
    <property type="match status" value="1"/>
</dbReference>
<dbReference type="GO" id="GO:0000977">
    <property type="term" value="F:RNA polymerase II transcription regulatory region sequence-specific DNA binding"/>
    <property type="evidence" value="ECO:0007669"/>
    <property type="project" value="TreeGrafter"/>
</dbReference>
<gene>
    <name evidence="15" type="ORF">PV328_005031</name>
</gene>
<reference evidence="15" key="2">
    <citation type="submission" date="2023-03" db="EMBL/GenBank/DDBJ databases">
        <authorList>
            <person name="Inwood S.N."/>
            <person name="Skelly J.G."/>
            <person name="Guhlin J."/>
            <person name="Harrop T.W.R."/>
            <person name="Goldson S.G."/>
            <person name="Dearden P.K."/>
        </authorList>
    </citation>
    <scope>NUCLEOTIDE SEQUENCE</scope>
    <source>
        <strain evidence="15">Irish</strain>
        <tissue evidence="15">Whole body</tissue>
    </source>
</reference>
<dbReference type="Gene3D" id="1.10.10.60">
    <property type="entry name" value="Homeodomain-like"/>
    <property type="match status" value="1"/>
</dbReference>
<name>A0AA39KS58_9HYME</name>
<feature type="domain" description="Homeobox" evidence="14">
    <location>
        <begin position="474"/>
        <end position="534"/>
    </location>
</feature>
<reference evidence="15" key="1">
    <citation type="journal article" date="2023" name="bioRxiv">
        <title>Scaffold-level genome assemblies of two parasitoid biocontrol wasps reveal the parthenogenesis mechanism and an associated novel virus.</title>
        <authorList>
            <person name="Inwood S."/>
            <person name="Skelly J."/>
            <person name="Guhlin J."/>
            <person name="Harrop T."/>
            <person name="Goldson S."/>
            <person name="Dearden P."/>
        </authorList>
    </citation>
    <scope>NUCLEOTIDE SEQUENCE</scope>
    <source>
        <strain evidence="15">Irish</strain>
        <tissue evidence="15">Whole body</tissue>
    </source>
</reference>
<dbReference type="FunFam" id="1.10.10.60:FF:000027">
    <property type="entry name" value="LIM/homeobox protein Lhx9"/>
    <property type="match status" value="1"/>
</dbReference>
<feature type="region of interest" description="Disordered" evidence="12">
    <location>
        <begin position="559"/>
        <end position="578"/>
    </location>
</feature>
<feature type="compositionally biased region" description="Polar residues" evidence="12">
    <location>
        <begin position="120"/>
        <end position="134"/>
    </location>
</feature>
<evidence type="ECO:0000256" key="1">
    <source>
        <dbReference type="ARBA" id="ARBA00004123"/>
    </source>
</evidence>
<dbReference type="SUPFAM" id="SSF46689">
    <property type="entry name" value="Homeodomain-like"/>
    <property type="match status" value="1"/>
</dbReference>
<dbReference type="GO" id="GO:0005634">
    <property type="term" value="C:nucleus"/>
    <property type="evidence" value="ECO:0007669"/>
    <property type="project" value="UniProtKB-SubCell"/>
</dbReference>
<feature type="compositionally biased region" description="Basic residues" evidence="12">
    <location>
        <begin position="429"/>
        <end position="438"/>
    </location>
</feature>
<sequence>MGVYEERAPSTTGMHWQPASSQERGSGLALGCQGGPGGSAGGSSVVDQARDLSPCLPASMGDAARPTTLPCSPPAAHHHGSHRTPLHQTHCGTNNNCYENTTTPYDCSDYGSPGNGAEFRNNNFENPSDLSSPPQTVHHHHHHHHHHHQHHNHQSQVQQHHQSQEHSQHNQHQHTQLNQRSNTDDLHAIPKLEPPPTPPSQLEDVPGVVCAGCGQRISDRFYLQAVDRRWHAACLQCSHCRQGLDGEVTCFSRDGNIYCKRDYYKMFGSMKRCARCQAAILASELVMRARELVFHVRCFSCAACTVPLTKGDHFGMRDGAVLCRLHYEMGAELHPSQSPPVPVYPPGPHYPGQPFPSPEFVHHQPHHIPSHPHHTMHPQHPHQLSHTSPVSLQPSTPSGPEVGSPPKVPYFNGAAQVVGAAAGVPPPRQKGRPRKRKPKDLEAMTASLDLNSEYIDMPFGRGGPGTPGMPGSNSRTKRMRTSFKHHQLRTMKSYFAINHNPDAKDLKQLSQKTGLPKRVLQVWFQNARAKWRRMVLKQEGKSDKCGSVDSSSLGDLELYGNSAGSGGPPMSPPFMLGGPHSPASLASLDCA</sequence>
<dbReference type="GO" id="GO:0030182">
    <property type="term" value="P:neuron differentiation"/>
    <property type="evidence" value="ECO:0007669"/>
    <property type="project" value="TreeGrafter"/>
</dbReference>
<dbReference type="EMBL" id="JAQQBS010000002">
    <property type="protein sequence ID" value="KAK0171596.1"/>
    <property type="molecule type" value="Genomic_DNA"/>
</dbReference>
<dbReference type="InterPro" id="IPR001356">
    <property type="entry name" value="HD"/>
</dbReference>
<feature type="compositionally biased region" description="Gly residues" evidence="12">
    <location>
        <begin position="32"/>
        <end position="41"/>
    </location>
</feature>
<dbReference type="PROSITE" id="PS50023">
    <property type="entry name" value="LIM_DOMAIN_2"/>
    <property type="match status" value="2"/>
</dbReference>
<evidence type="ECO:0000313" key="16">
    <source>
        <dbReference type="Proteomes" id="UP001168990"/>
    </source>
</evidence>
<evidence type="ECO:0000256" key="12">
    <source>
        <dbReference type="SAM" id="MobiDB-lite"/>
    </source>
</evidence>
<dbReference type="Gene3D" id="2.10.110.10">
    <property type="entry name" value="Cysteine Rich Protein"/>
    <property type="match status" value="2"/>
</dbReference>
<proteinExistence type="predicted"/>
<evidence type="ECO:0000256" key="8">
    <source>
        <dbReference type="ARBA" id="ARBA00023242"/>
    </source>
</evidence>
<dbReference type="PANTHER" id="PTHR24208">
    <property type="entry name" value="LIM/HOMEOBOX PROTEIN LHX"/>
    <property type="match status" value="1"/>
</dbReference>
<feature type="region of interest" description="Disordered" evidence="12">
    <location>
        <begin position="1"/>
        <end position="44"/>
    </location>
</feature>
<evidence type="ECO:0000259" key="14">
    <source>
        <dbReference type="PROSITE" id="PS50071"/>
    </source>
</evidence>
<dbReference type="PROSITE" id="PS50071">
    <property type="entry name" value="HOMEOBOX_2"/>
    <property type="match status" value="1"/>
</dbReference>
<feature type="DNA-binding region" description="Homeobox" evidence="9">
    <location>
        <begin position="476"/>
        <end position="535"/>
    </location>
</feature>
<feature type="region of interest" description="Disordered" evidence="12">
    <location>
        <begin position="66"/>
        <end position="87"/>
    </location>
</feature>
<feature type="compositionally biased region" description="Basic residues" evidence="12">
    <location>
        <begin position="76"/>
        <end position="85"/>
    </location>
</feature>
<feature type="region of interest" description="Disordered" evidence="12">
    <location>
        <begin position="118"/>
        <end position="180"/>
    </location>
</feature>
<keyword evidence="4 10" id="KW-0862">Zinc</keyword>
<dbReference type="CDD" id="cd09377">
    <property type="entry name" value="LIM2_Lhx2_Lhx9"/>
    <property type="match status" value="1"/>
</dbReference>
<dbReference type="Proteomes" id="UP001168990">
    <property type="component" value="Unassembled WGS sequence"/>
</dbReference>
<evidence type="ECO:0000256" key="5">
    <source>
        <dbReference type="ARBA" id="ARBA00023038"/>
    </source>
</evidence>
<accession>A0AA39KS58</accession>
<comment type="caution">
    <text evidence="15">The sequence shown here is derived from an EMBL/GenBank/DDBJ whole genome shotgun (WGS) entry which is preliminary data.</text>
</comment>
<feature type="region of interest" description="Disordered" evidence="12">
    <location>
        <begin position="345"/>
        <end position="408"/>
    </location>
</feature>
<protein>
    <recommendedName>
        <fullName evidence="17">Protein apterous-like</fullName>
    </recommendedName>
</protein>
<feature type="compositionally biased region" description="Basic residues" evidence="12">
    <location>
        <begin position="137"/>
        <end position="153"/>
    </location>
</feature>
<feature type="domain" description="LIM zinc-binding" evidence="13">
    <location>
        <begin position="271"/>
        <end position="333"/>
    </location>
</feature>
<dbReference type="PANTHER" id="PTHR24208:SF168">
    <property type="entry name" value="PROTEIN APTEROUS"/>
    <property type="match status" value="1"/>
</dbReference>
<dbReference type="SMART" id="SM00132">
    <property type="entry name" value="LIM"/>
    <property type="match status" value="2"/>
</dbReference>
<dbReference type="InterPro" id="IPR017970">
    <property type="entry name" value="Homeobox_CS"/>
</dbReference>
<evidence type="ECO:0000256" key="3">
    <source>
        <dbReference type="ARBA" id="ARBA00022737"/>
    </source>
</evidence>
<evidence type="ECO:0000256" key="11">
    <source>
        <dbReference type="RuleBase" id="RU000682"/>
    </source>
</evidence>
<dbReference type="CDD" id="cd00086">
    <property type="entry name" value="homeodomain"/>
    <property type="match status" value="1"/>
</dbReference>
<feature type="domain" description="LIM zinc-binding" evidence="13">
    <location>
        <begin position="208"/>
        <end position="269"/>
    </location>
</feature>
<dbReference type="SMART" id="SM00389">
    <property type="entry name" value="HOX"/>
    <property type="match status" value="1"/>
</dbReference>